<feature type="region of interest" description="Disordered" evidence="1">
    <location>
        <begin position="1"/>
        <end position="27"/>
    </location>
</feature>
<proteinExistence type="predicted"/>
<sequence length="81" mass="9883">MPEFQPFPVRRQHQHQQMLGEPMPFSHSYDNFDKETTFDEHMFELFHPFRYGVNPGIRAAVTRFQELEKTYHRRPYKGNIL</sequence>
<reference evidence="2 3" key="1">
    <citation type="journal article" date="2018" name="Gigascience">
        <title>Genomes of trombidid mites reveal novel predicted allergens and laterally-transferred genes associated with secondary metabolism.</title>
        <authorList>
            <person name="Dong X."/>
            <person name="Chaisiri K."/>
            <person name="Xia D."/>
            <person name="Armstrong S.D."/>
            <person name="Fang Y."/>
            <person name="Donnelly M.J."/>
            <person name="Kadowaki T."/>
            <person name="McGarry J.W."/>
            <person name="Darby A.C."/>
            <person name="Makepeace B.L."/>
        </authorList>
    </citation>
    <scope>NUCLEOTIDE SEQUENCE [LARGE SCALE GENOMIC DNA]</scope>
    <source>
        <strain evidence="2">UoL-UT</strain>
    </source>
</reference>
<dbReference type="OrthoDB" id="10447245at2759"/>
<gene>
    <name evidence="2" type="ORF">B4U80_05646</name>
</gene>
<name>A0A443S669_9ACAR</name>
<evidence type="ECO:0000313" key="2">
    <source>
        <dbReference type="EMBL" id="RWS22991.1"/>
    </source>
</evidence>
<dbReference type="AlphaFoldDB" id="A0A443S669"/>
<keyword evidence="3" id="KW-1185">Reference proteome</keyword>
<evidence type="ECO:0000313" key="3">
    <source>
        <dbReference type="Proteomes" id="UP000288716"/>
    </source>
</evidence>
<protein>
    <submittedName>
        <fullName evidence="2">Uncharacterized protein</fullName>
    </submittedName>
</protein>
<dbReference type="Proteomes" id="UP000288716">
    <property type="component" value="Unassembled WGS sequence"/>
</dbReference>
<accession>A0A443S669</accession>
<comment type="caution">
    <text evidence="2">The sequence shown here is derived from an EMBL/GenBank/DDBJ whole genome shotgun (WGS) entry which is preliminary data.</text>
</comment>
<organism evidence="2 3">
    <name type="scientific">Leptotrombidium deliense</name>
    <dbReference type="NCBI Taxonomy" id="299467"/>
    <lineage>
        <taxon>Eukaryota</taxon>
        <taxon>Metazoa</taxon>
        <taxon>Ecdysozoa</taxon>
        <taxon>Arthropoda</taxon>
        <taxon>Chelicerata</taxon>
        <taxon>Arachnida</taxon>
        <taxon>Acari</taxon>
        <taxon>Acariformes</taxon>
        <taxon>Trombidiformes</taxon>
        <taxon>Prostigmata</taxon>
        <taxon>Anystina</taxon>
        <taxon>Parasitengona</taxon>
        <taxon>Trombiculoidea</taxon>
        <taxon>Trombiculidae</taxon>
        <taxon>Leptotrombidium</taxon>
    </lineage>
</organism>
<dbReference type="VEuPathDB" id="VectorBase:LDEU009049"/>
<dbReference type="EMBL" id="NCKV01007388">
    <property type="protein sequence ID" value="RWS22991.1"/>
    <property type="molecule type" value="Genomic_DNA"/>
</dbReference>
<evidence type="ECO:0000256" key="1">
    <source>
        <dbReference type="SAM" id="MobiDB-lite"/>
    </source>
</evidence>